<comment type="similarity">
    <text evidence="2">Belongs to the HPPK family.</text>
</comment>
<dbReference type="PANTHER" id="PTHR43071">
    <property type="entry name" value="2-AMINO-4-HYDROXY-6-HYDROXYMETHYLDIHYDROPTERIDINE PYROPHOSPHOKINASE"/>
    <property type="match status" value="1"/>
</dbReference>
<dbReference type="PANTHER" id="PTHR43071:SF1">
    <property type="entry name" value="2-AMINO-4-HYDROXY-6-HYDROXYMETHYLDIHYDROPTERIDINE PYROPHOSPHOKINASE"/>
    <property type="match status" value="1"/>
</dbReference>
<evidence type="ECO:0000256" key="10">
    <source>
        <dbReference type="ARBA" id="ARBA00029409"/>
    </source>
</evidence>
<dbReference type="NCBIfam" id="TIGR01498">
    <property type="entry name" value="folK"/>
    <property type="match status" value="1"/>
</dbReference>
<dbReference type="CDD" id="cd00483">
    <property type="entry name" value="HPPK"/>
    <property type="match status" value="1"/>
</dbReference>
<evidence type="ECO:0000256" key="3">
    <source>
        <dbReference type="ARBA" id="ARBA00013253"/>
    </source>
</evidence>
<dbReference type="PROSITE" id="PS00794">
    <property type="entry name" value="HPPK"/>
    <property type="match status" value="1"/>
</dbReference>
<proteinExistence type="inferred from homology"/>
<dbReference type="InterPro" id="IPR000550">
    <property type="entry name" value="Hppk"/>
</dbReference>
<evidence type="ECO:0000256" key="8">
    <source>
        <dbReference type="ARBA" id="ARBA00022840"/>
    </source>
</evidence>
<evidence type="ECO:0000256" key="7">
    <source>
        <dbReference type="ARBA" id="ARBA00022777"/>
    </source>
</evidence>
<dbReference type="InterPro" id="IPR035907">
    <property type="entry name" value="Hppk_sf"/>
</dbReference>
<evidence type="ECO:0000256" key="2">
    <source>
        <dbReference type="ARBA" id="ARBA00005810"/>
    </source>
</evidence>
<dbReference type="Pfam" id="PF01288">
    <property type="entry name" value="HPPK"/>
    <property type="match status" value="1"/>
</dbReference>
<keyword evidence="7" id="KW-0418">Kinase</keyword>
<evidence type="ECO:0000256" key="6">
    <source>
        <dbReference type="ARBA" id="ARBA00022741"/>
    </source>
</evidence>
<dbReference type="Proteomes" id="UP001064933">
    <property type="component" value="Chromosome"/>
</dbReference>
<dbReference type="SUPFAM" id="SSF55083">
    <property type="entry name" value="6-hydroxymethyl-7,8-dihydropterin pyrophosphokinase, HPPK"/>
    <property type="match status" value="1"/>
</dbReference>
<evidence type="ECO:0000256" key="9">
    <source>
        <dbReference type="ARBA" id="ARBA00022909"/>
    </source>
</evidence>
<organism evidence="14 15">
    <name type="scientific">Roseateles amylovorans</name>
    <dbReference type="NCBI Taxonomy" id="2978473"/>
    <lineage>
        <taxon>Bacteria</taxon>
        <taxon>Pseudomonadati</taxon>
        <taxon>Pseudomonadota</taxon>
        <taxon>Betaproteobacteria</taxon>
        <taxon>Burkholderiales</taxon>
        <taxon>Sphaerotilaceae</taxon>
        <taxon>Roseateles</taxon>
    </lineage>
</organism>
<protein>
    <recommendedName>
        <fullName evidence="4">2-amino-4-hydroxy-6-hydroxymethyldihydropteridine pyrophosphokinase</fullName>
        <ecNumber evidence="3">2.7.6.3</ecNumber>
    </recommendedName>
    <alternativeName>
        <fullName evidence="11">6-hydroxymethyl-7,8-dihydropterin pyrophosphokinase</fullName>
    </alternativeName>
    <alternativeName>
        <fullName evidence="12">7,8-dihydro-6-hydroxymethylpterin-pyrophosphokinase</fullName>
    </alternativeName>
</protein>
<keyword evidence="8" id="KW-0067">ATP-binding</keyword>
<dbReference type="RefSeq" id="WP_261760249.1">
    <property type="nucleotide sequence ID" value="NZ_CP104562.2"/>
</dbReference>
<comment type="pathway">
    <text evidence="1">Cofactor biosynthesis; tetrahydrofolate biosynthesis; 2-amino-4-hydroxy-6-hydroxymethyl-7,8-dihydropteridine diphosphate from 7,8-dihydroneopterin triphosphate: step 4/4.</text>
</comment>
<evidence type="ECO:0000256" key="1">
    <source>
        <dbReference type="ARBA" id="ARBA00005051"/>
    </source>
</evidence>
<evidence type="ECO:0000313" key="15">
    <source>
        <dbReference type="Proteomes" id="UP001064933"/>
    </source>
</evidence>
<feature type="domain" description="7,8-dihydro-6-hydroxymethylpterin-pyrophosphokinase" evidence="13">
    <location>
        <begin position="87"/>
        <end position="98"/>
    </location>
</feature>
<dbReference type="EMBL" id="CP104562">
    <property type="protein sequence ID" value="UXH80432.1"/>
    <property type="molecule type" value="Genomic_DNA"/>
</dbReference>
<evidence type="ECO:0000256" key="4">
    <source>
        <dbReference type="ARBA" id="ARBA00016218"/>
    </source>
</evidence>
<keyword evidence="6" id="KW-0547">Nucleotide-binding</keyword>
<comment type="function">
    <text evidence="10">Catalyzes the transfer of pyrophosphate from adenosine triphosphate (ATP) to 6-hydroxymethyl-7,8-dihydropterin, an enzymatic step in folate biosynthesis pathway.</text>
</comment>
<reference evidence="14" key="1">
    <citation type="submission" date="2022-10" db="EMBL/GenBank/DDBJ databases">
        <title>Characterization and whole genome sequencing of a new Roseateles species, isolated from fresh water.</title>
        <authorList>
            <person name="Guliayeva D.Y."/>
            <person name="Akhremchuk A.E."/>
            <person name="Sikolenko M.A."/>
            <person name="Valentovich L.N."/>
            <person name="Sidarenka A.V."/>
        </authorList>
    </citation>
    <scope>NUCLEOTIDE SEQUENCE</scope>
    <source>
        <strain evidence="14">BIM B-1768</strain>
    </source>
</reference>
<evidence type="ECO:0000259" key="13">
    <source>
        <dbReference type="PROSITE" id="PS00794"/>
    </source>
</evidence>
<evidence type="ECO:0000256" key="5">
    <source>
        <dbReference type="ARBA" id="ARBA00022679"/>
    </source>
</evidence>
<evidence type="ECO:0000256" key="11">
    <source>
        <dbReference type="ARBA" id="ARBA00029766"/>
    </source>
</evidence>
<sequence length="184" mass="19695">MGVAYIGLGANLGDLRLALESALADLAAWPGIRVSAVSGAYRSAPVGCEGPDFLNAVARLETELPPEVVLEALLAIELRHGRERPFRHAPRTLDLDLLIQDGAQLDTERLTLPHPRLHQRAFVLRPLLELDPSLTLPGLGTLVAHLGALVDQPLTREPEPLRLPAVAAAVNPSIDPLSDSTSRS</sequence>
<evidence type="ECO:0000256" key="12">
    <source>
        <dbReference type="ARBA" id="ARBA00033413"/>
    </source>
</evidence>
<dbReference type="Gene3D" id="3.30.70.560">
    <property type="entry name" value="7,8-Dihydro-6-hydroxymethylpterin-pyrophosphokinase HPPK"/>
    <property type="match status" value="1"/>
</dbReference>
<dbReference type="EC" id="2.7.6.3" evidence="3"/>
<accession>A0ABY6B6H2</accession>
<keyword evidence="15" id="KW-1185">Reference proteome</keyword>
<name>A0ABY6B6H2_9BURK</name>
<keyword evidence="5 14" id="KW-0808">Transferase</keyword>
<dbReference type="GO" id="GO:0003848">
    <property type="term" value="F:2-amino-4-hydroxy-6-hydroxymethyldihydropteridine diphosphokinase activity"/>
    <property type="evidence" value="ECO:0007669"/>
    <property type="project" value="UniProtKB-EC"/>
</dbReference>
<keyword evidence="9" id="KW-0289">Folate biosynthesis</keyword>
<gene>
    <name evidence="14" type="primary">folK</name>
    <name evidence="14" type="ORF">N4261_11385</name>
</gene>
<evidence type="ECO:0000313" key="14">
    <source>
        <dbReference type="EMBL" id="UXH80432.1"/>
    </source>
</evidence>